<feature type="compositionally biased region" description="Basic and acidic residues" evidence="1">
    <location>
        <begin position="126"/>
        <end position="140"/>
    </location>
</feature>
<organism evidence="2 3">
    <name type="scientific">Gryllus longicercus</name>
    <dbReference type="NCBI Taxonomy" id="2509291"/>
    <lineage>
        <taxon>Eukaryota</taxon>
        <taxon>Metazoa</taxon>
        <taxon>Ecdysozoa</taxon>
        <taxon>Arthropoda</taxon>
        <taxon>Hexapoda</taxon>
        <taxon>Insecta</taxon>
        <taxon>Pterygota</taxon>
        <taxon>Neoptera</taxon>
        <taxon>Polyneoptera</taxon>
        <taxon>Orthoptera</taxon>
        <taxon>Ensifera</taxon>
        <taxon>Gryllidea</taxon>
        <taxon>Grylloidea</taxon>
        <taxon>Gryllidae</taxon>
        <taxon>Gryllinae</taxon>
        <taxon>Gryllus</taxon>
    </lineage>
</organism>
<name>A0AAN9Z331_9ORTH</name>
<keyword evidence="3" id="KW-1185">Reference proteome</keyword>
<dbReference type="PANTHER" id="PTHR31206:SF1">
    <property type="entry name" value="LP10445P"/>
    <property type="match status" value="1"/>
</dbReference>
<feature type="region of interest" description="Disordered" evidence="1">
    <location>
        <begin position="126"/>
        <end position="169"/>
    </location>
</feature>
<evidence type="ECO:0000313" key="3">
    <source>
        <dbReference type="Proteomes" id="UP001378592"/>
    </source>
</evidence>
<evidence type="ECO:0000256" key="1">
    <source>
        <dbReference type="SAM" id="MobiDB-lite"/>
    </source>
</evidence>
<dbReference type="AlphaFoldDB" id="A0AAN9Z331"/>
<dbReference type="Proteomes" id="UP001378592">
    <property type="component" value="Unassembled WGS sequence"/>
</dbReference>
<dbReference type="PANTHER" id="PTHR31206">
    <property type="entry name" value="LP10445P"/>
    <property type="match status" value="1"/>
</dbReference>
<gene>
    <name evidence="2" type="ORF">R5R35_011671</name>
</gene>
<accession>A0AAN9Z331</accession>
<feature type="compositionally biased region" description="Acidic residues" evidence="1">
    <location>
        <begin position="45"/>
        <end position="59"/>
    </location>
</feature>
<dbReference type="Pfam" id="PF14774">
    <property type="entry name" value="FAM177"/>
    <property type="match status" value="1"/>
</dbReference>
<dbReference type="EMBL" id="JAZDUA010000335">
    <property type="protein sequence ID" value="KAK7794391.1"/>
    <property type="molecule type" value="Genomic_DNA"/>
</dbReference>
<proteinExistence type="predicted"/>
<feature type="compositionally biased region" description="Polar residues" evidence="1">
    <location>
        <begin position="141"/>
        <end position="155"/>
    </location>
</feature>
<evidence type="ECO:0000313" key="2">
    <source>
        <dbReference type="EMBL" id="KAK7794391.1"/>
    </source>
</evidence>
<dbReference type="InterPro" id="IPR028260">
    <property type="entry name" value="FAM177"/>
</dbReference>
<protein>
    <recommendedName>
        <fullName evidence="4">Protein FAM177A1</fullName>
    </recommendedName>
</protein>
<sequence length="169" mass="18917">MESSNGISPSDGPEIVQGSENVSDGSHETRTGKAPRRVLHFSDGVLEEYSTDDEEEEVDKPDPSKAIDTKKLSWPRYFLYATMAFGNGTLKVCDYLGEGLANILGITTPKYQYEINEYERMVKEQEEAKKKEDIEMRGWRENSSNDNPPVVSTSPGPAVATISETQERY</sequence>
<evidence type="ECO:0008006" key="4">
    <source>
        <dbReference type="Google" id="ProtNLM"/>
    </source>
</evidence>
<comment type="caution">
    <text evidence="2">The sequence shown here is derived from an EMBL/GenBank/DDBJ whole genome shotgun (WGS) entry which is preliminary data.</text>
</comment>
<feature type="region of interest" description="Disordered" evidence="1">
    <location>
        <begin position="1"/>
        <end position="68"/>
    </location>
</feature>
<reference evidence="2 3" key="1">
    <citation type="submission" date="2024-03" db="EMBL/GenBank/DDBJ databases">
        <title>The genome assembly and annotation of the cricket Gryllus longicercus Weissman &amp; Gray.</title>
        <authorList>
            <person name="Szrajer S."/>
            <person name="Gray D."/>
            <person name="Ylla G."/>
        </authorList>
    </citation>
    <scope>NUCLEOTIDE SEQUENCE [LARGE SCALE GENOMIC DNA]</scope>
    <source>
        <strain evidence="2">DAG 2021-001</strain>
        <tissue evidence="2">Whole body minus gut</tissue>
    </source>
</reference>